<dbReference type="Pfam" id="PF05036">
    <property type="entry name" value="SPOR"/>
    <property type="match status" value="1"/>
</dbReference>
<evidence type="ECO:0000313" key="3">
    <source>
        <dbReference type="EMBL" id="EWH15278.1"/>
    </source>
</evidence>
<name>A0ABN0RTN8_9FLAO</name>
<feature type="signal peptide" evidence="1">
    <location>
        <begin position="1"/>
        <end position="22"/>
    </location>
</feature>
<accession>A0ABN0RTN8</accession>
<dbReference type="Gene3D" id="3.30.70.1070">
    <property type="entry name" value="Sporulation related repeat"/>
    <property type="match status" value="1"/>
</dbReference>
<evidence type="ECO:0000313" key="4">
    <source>
        <dbReference type="Proteomes" id="UP000019275"/>
    </source>
</evidence>
<gene>
    <name evidence="3" type="ORF">KLA_01925</name>
</gene>
<reference evidence="3 4" key="1">
    <citation type="journal article" date="2014" name="Genome Announc.">
        <title>Draft Genome Sequence of the Carrageenan-Degrading Bacterium Cellulophaga sp. Strain KL-A, Isolated from Decaying Marine Algae.</title>
        <authorList>
            <person name="Shan D."/>
            <person name="Ying J."/>
            <person name="Li X."/>
            <person name="Gao Z."/>
            <person name="Wei G."/>
            <person name="Shao Z."/>
        </authorList>
    </citation>
    <scope>NUCLEOTIDE SEQUENCE [LARGE SCALE GENOMIC DNA]</scope>
    <source>
        <strain evidence="3 4">KL-A</strain>
    </source>
</reference>
<proteinExistence type="predicted"/>
<dbReference type="Proteomes" id="UP000019275">
    <property type="component" value="Unassembled WGS sequence"/>
</dbReference>
<feature type="chain" id="PRO_5046845944" evidence="1">
    <location>
        <begin position="23"/>
        <end position="122"/>
    </location>
</feature>
<organism evidence="3 4">
    <name type="scientific">Cellulophaga geojensis KL-A</name>
    <dbReference type="NCBI Taxonomy" id="1328323"/>
    <lineage>
        <taxon>Bacteria</taxon>
        <taxon>Pseudomonadati</taxon>
        <taxon>Bacteroidota</taxon>
        <taxon>Flavobacteriia</taxon>
        <taxon>Flavobacteriales</taxon>
        <taxon>Flavobacteriaceae</taxon>
        <taxon>Cellulophaga</taxon>
    </lineage>
</organism>
<feature type="domain" description="SPOR" evidence="2">
    <location>
        <begin position="43"/>
        <end position="122"/>
    </location>
</feature>
<dbReference type="SUPFAM" id="SSF110997">
    <property type="entry name" value="Sporulation related repeat"/>
    <property type="match status" value="1"/>
</dbReference>
<dbReference type="RefSeq" id="WP_013621422.1">
    <property type="nucleotide sequence ID" value="NZ_ARZX01000001.1"/>
</dbReference>
<evidence type="ECO:0000256" key="1">
    <source>
        <dbReference type="SAM" id="SignalP"/>
    </source>
</evidence>
<sequence length="122" mass="13922">MKNKKIYLSIFTLTLCFTICTAQEGETLTKQSESTTIQTTNSKLISPPFSIQIHQSETLKDANNIKSKARRDFPGITSYLKNDNNTYSITLGKFKTLNEAQERLKTIKRKYPQAVLLSNQKE</sequence>
<protein>
    <submittedName>
        <fullName evidence="3">Sporulation domain-containing protein</fullName>
    </submittedName>
</protein>
<dbReference type="InterPro" id="IPR036680">
    <property type="entry name" value="SPOR-like_sf"/>
</dbReference>
<keyword evidence="1" id="KW-0732">Signal</keyword>
<keyword evidence="4" id="KW-1185">Reference proteome</keyword>
<dbReference type="PROSITE" id="PS51724">
    <property type="entry name" value="SPOR"/>
    <property type="match status" value="1"/>
</dbReference>
<dbReference type="InterPro" id="IPR007730">
    <property type="entry name" value="SPOR-like_dom"/>
</dbReference>
<evidence type="ECO:0000259" key="2">
    <source>
        <dbReference type="PROSITE" id="PS51724"/>
    </source>
</evidence>
<comment type="caution">
    <text evidence="3">The sequence shown here is derived from an EMBL/GenBank/DDBJ whole genome shotgun (WGS) entry which is preliminary data.</text>
</comment>
<dbReference type="EMBL" id="ARZX01000001">
    <property type="protein sequence ID" value="EWH15278.1"/>
    <property type="molecule type" value="Genomic_DNA"/>
</dbReference>